<dbReference type="Gene3D" id="3.90.550.10">
    <property type="entry name" value="Spore Coat Polysaccharide Biosynthesis Protein SpsA, Chain A"/>
    <property type="match status" value="1"/>
</dbReference>
<sequence length="181" mass="18352">MAAAPGSADPSGAAVLVVPGAATRRDSVAAGLAAGLEALPGCEVVLVHDAARPLVPADLVVRVDRAVRSGHDAVIPVVPVTDTVKRVAAAPGAGSAVTHVVESTPDRDLLRAVQTPQGFRVGVLVDAHAAVRGDGSEATDDAGLVEALGLPVWCVPGDERAMKITTERDLRVAEMLLREGA</sequence>
<dbReference type="InterPro" id="IPR034683">
    <property type="entry name" value="IspD/TarI"/>
</dbReference>
<dbReference type="InterPro" id="IPR029044">
    <property type="entry name" value="Nucleotide-diphossugar_trans"/>
</dbReference>
<name>A0ABN6XCM4_9CELL</name>
<evidence type="ECO:0000256" key="2">
    <source>
        <dbReference type="ARBA" id="ARBA00022695"/>
    </source>
</evidence>
<dbReference type="EMBL" id="AP027729">
    <property type="protein sequence ID" value="BDZ42629.1"/>
    <property type="molecule type" value="Genomic_DNA"/>
</dbReference>
<organism evidence="3 4">
    <name type="scientific">Paraoerskovia sediminicola</name>
    <dbReference type="NCBI Taxonomy" id="1138587"/>
    <lineage>
        <taxon>Bacteria</taxon>
        <taxon>Bacillati</taxon>
        <taxon>Actinomycetota</taxon>
        <taxon>Actinomycetes</taxon>
        <taxon>Micrococcales</taxon>
        <taxon>Cellulomonadaceae</taxon>
        <taxon>Paraoerskovia</taxon>
    </lineage>
</organism>
<keyword evidence="1" id="KW-0808">Transferase</keyword>
<dbReference type="PROSITE" id="PS01295">
    <property type="entry name" value="ISPD"/>
    <property type="match status" value="1"/>
</dbReference>
<dbReference type="Proteomes" id="UP001321475">
    <property type="component" value="Chromosome"/>
</dbReference>
<dbReference type="Pfam" id="PF01128">
    <property type="entry name" value="IspD"/>
    <property type="match status" value="1"/>
</dbReference>
<proteinExistence type="predicted"/>
<accession>A0ABN6XCM4</accession>
<evidence type="ECO:0000256" key="1">
    <source>
        <dbReference type="ARBA" id="ARBA00022679"/>
    </source>
</evidence>
<gene>
    <name evidence="3" type="ORF">GCM10025865_19280</name>
</gene>
<protein>
    <recommendedName>
        <fullName evidence="5">2-C-methyl-D-erythritol 4-phosphate cytidylyltransferase</fullName>
    </recommendedName>
</protein>
<evidence type="ECO:0008006" key="5">
    <source>
        <dbReference type="Google" id="ProtNLM"/>
    </source>
</evidence>
<keyword evidence="4" id="KW-1185">Reference proteome</keyword>
<dbReference type="SUPFAM" id="SSF53448">
    <property type="entry name" value="Nucleotide-diphospho-sugar transferases"/>
    <property type="match status" value="1"/>
</dbReference>
<dbReference type="PANTHER" id="PTHR32125">
    <property type="entry name" value="2-C-METHYL-D-ERYTHRITOL 4-PHOSPHATE CYTIDYLYLTRANSFERASE, CHLOROPLASTIC"/>
    <property type="match status" value="1"/>
</dbReference>
<reference evidence="4" key="1">
    <citation type="journal article" date="2019" name="Int. J. Syst. Evol. Microbiol.">
        <title>The Global Catalogue of Microorganisms (GCM) 10K type strain sequencing project: providing services to taxonomists for standard genome sequencing and annotation.</title>
        <authorList>
            <consortium name="The Broad Institute Genomics Platform"/>
            <consortium name="The Broad Institute Genome Sequencing Center for Infectious Disease"/>
            <person name="Wu L."/>
            <person name="Ma J."/>
        </authorList>
    </citation>
    <scope>NUCLEOTIDE SEQUENCE [LARGE SCALE GENOMIC DNA]</scope>
    <source>
        <strain evidence="4">NBRC 108565</strain>
    </source>
</reference>
<dbReference type="InterPro" id="IPR050088">
    <property type="entry name" value="IspD/TarI_cytidylyltransf_bact"/>
</dbReference>
<dbReference type="PANTHER" id="PTHR32125:SF4">
    <property type="entry name" value="2-C-METHYL-D-ERYTHRITOL 4-PHOSPHATE CYTIDYLYLTRANSFERASE, CHLOROPLASTIC"/>
    <property type="match status" value="1"/>
</dbReference>
<evidence type="ECO:0000313" key="3">
    <source>
        <dbReference type="EMBL" id="BDZ42629.1"/>
    </source>
</evidence>
<evidence type="ECO:0000313" key="4">
    <source>
        <dbReference type="Proteomes" id="UP001321475"/>
    </source>
</evidence>
<dbReference type="InterPro" id="IPR018294">
    <property type="entry name" value="ISPD_synthase_CS"/>
</dbReference>
<keyword evidence="2" id="KW-0548">Nucleotidyltransferase</keyword>
<dbReference type="RefSeq" id="WP_286217082.1">
    <property type="nucleotide sequence ID" value="NZ_AP027729.1"/>
</dbReference>